<keyword evidence="9" id="KW-0804">Transcription</keyword>
<dbReference type="FunFam" id="2.60.40.10:FF:000089">
    <property type="entry name" value="calmodulin-binding transcription activator 2 isoform X1"/>
    <property type="match status" value="1"/>
</dbReference>
<feature type="region of interest" description="Disordered" evidence="14">
    <location>
        <begin position="957"/>
        <end position="988"/>
    </location>
</feature>
<feature type="region of interest" description="Disordered" evidence="14">
    <location>
        <begin position="754"/>
        <end position="775"/>
    </location>
</feature>
<dbReference type="Pfam" id="PF01833">
    <property type="entry name" value="TIG"/>
    <property type="match status" value="1"/>
</dbReference>
<evidence type="ECO:0000313" key="16">
    <source>
        <dbReference type="Ensembl" id="ENSSANP00000105289.1"/>
    </source>
</evidence>
<dbReference type="PROSITE" id="PS51437">
    <property type="entry name" value="CG_1"/>
    <property type="match status" value="1"/>
</dbReference>
<gene>
    <name evidence="16" type="primary">LOC107695759</name>
</gene>
<feature type="compositionally biased region" description="Polar residues" evidence="14">
    <location>
        <begin position="434"/>
        <end position="448"/>
    </location>
</feature>
<evidence type="ECO:0000256" key="9">
    <source>
        <dbReference type="ARBA" id="ARBA00023163"/>
    </source>
</evidence>
<organism evidence="16 17">
    <name type="scientific">Sinocyclocheilus anshuiensis</name>
    <dbReference type="NCBI Taxonomy" id="1608454"/>
    <lineage>
        <taxon>Eukaryota</taxon>
        <taxon>Metazoa</taxon>
        <taxon>Chordata</taxon>
        <taxon>Craniata</taxon>
        <taxon>Vertebrata</taxon>
        <taxon>Euteleostomi</taxon>
        <taxon>Actinopterygii</taxon>
        <taxon>Neopterygii</taxon>
        <taxon>Teleostei</taxon>
        <taxon>Ostariophysi</taxon>
        <taxon>Cypriniformes</taxon>
        <taxon>Cyprinidae</taxon>
        <taxon>Cyprininae</taxon>
        <taxon>Sinocyclocheilus</taxon>
    </lineage>
</organism>
<proteinExistence type="inferred from homology"/>
<evidence type="ECO:0000256" key="5">
    <source>
        <dbReference type="ARBA" id="ARBA00022737"/>
    </source>
</evidence>
<dbReference type="GO" id="GO:0005634">
    <property type="term" value="C:nucleus"/>
    <property type="evidence" value="ECO:0007669"/>
    <property type="project" value="UniProtKB-SubCell"/>
</dbReference>
<dbReference type="GO" id="GO:0003690">
    <property type="term" value="F:double-stranded DNA binding"/>
    <property type="evidence" value="ECO:0007669"/>
    <property type="project" value="TreeGrafter"/>
</dbReference>
<dbReference type="SUPFAM" id="SSF81296">
    <property type="entry name" value="E set domains"/>
    <property type="match status" value="1"/>
</dbReference>
<dbReference type="Gene3D" id="1.20.5.190">
    <property type="match status" value="1"/>
</dbReference>
<comment type="similarity">
    <text evidence="3">Belongs to the CAMTA family.</text>
</comment>
<dbReference type="Gene3D" id="1.25.40.20">
    <property type="entry name" value="Ankyrin repeat-containing domain"/>
    <property type="match status" value="1"/>
</dbReference>
<evidence type="ECO:0000256" key="14">
    <source>
        <dbReference type="SAM" id="MobiDB-lite"/>
    </source>
</evidence>
<feature type="compositionally biased region" description="Polar residues" evidence="14">
    <location>
        <begin position="211"/>
        <end position="224"/>
    </location>
</feature>
<dbReference type="PANTHER" id="PTHR23335:SF11">
    <property type="entry name" value="CALMODULIN-BINDING TRANSCRIPTION ACTIVATOR 1"/>
    <property type="match status" value="1"/>
</dbReference>
<dbReference type="Proteomes" id="UP000472260">
    <property type="component" value="Unassembled WGS sequence"/>
</dbReference>
<dbReference type="InterPro" id="IPR002110">
    <property type="entry name" value="Ankyrin_rpt"/>
</dbReference>
<keyword evidence="5" id="KW-0677">Repeat</keyword>
<name>A0A671TAN7_9TELE</name>
<keyword evidence="4" id="KW-0963">Cytoplasm</keyword>
<evidence type="ECO:0000256" key="4">
    <source>
        <dbReference type="ARBA" id="ARBA00022490"/>
    </source>
</evidence>
<feature type="compositionally biased region" description="Low complexity" evidence="14">
    <location>
        <begin position="598"/>
        <end position="612"/>
    </location>
</feature>
<feature type="compositionally biased region" description="Gly residues" evidence="14">
    <location>
        <begin position="967"/>
        <end position="982"/>
    </location>
</feature>
<dbReference type="PANTHER" id="PTHR23335">
    <property type="entry name" value="CALMODULIN-BINDING TRANSCRIPTION ACTIVATOR CAMTA"/>
    <property type="match status" value="1"/>
</dbReference>
<evidence type="ECO:0000256" key="8">
    <source>
        <dbReference type="ARBA" id="ARBA00023159"/>
    </source>
</evidence>
<dbReference type="FunFam" id="1.20.5.190:FF:000038">
    <property type="entry name" value="calmodulin-binding transcription activator 1 isoform X2"/>
    <property type="match status" value="1"/>
</dbReference>
<evidence type="ECO:0000259" key="15">
    <source>
        <dbReference type="PROSITE" id="PS51437"/>
    </source>
</evidence>
<feature type="region of interest" description="Disordered" evidence="14">
    <location>
        <begin position="1166"/>
        <end position="1206"/>
    </location>
</feature>
<keyword evidence="8" id="KW-0010">Activator</keyword>
<feature type="compositionally biased region" description="Basic residues" evidence="14">
    <location>
        <begin position="189"/>
        <end position="201"/>
    </location>
</feature>
<evidence type="ECO:0000256" key="6">
    <source>
        <dbReference type="ARBA" id="ARBA00023015"/>
    </source>
</evidence>
<evidence type="ECO:0000256" key="1">
    <source>
        <dbReference type="ARBA" id="ARBA00004123"/>
    </source>
</evidence>
<evidence type="ECO:0000256" key="12">
    <source>
        <dbReference type="ARBA" id="ARBA00055757"/>
    </source>
</evidence>
<dbReference type="SUPFAM" id="SSF52540">
    <property type="entry name" value="P-loop containing nucleoside triphosphate hydrolases"/>
    <property type="match status" value="1"/>
</dbReference>
<evidence type="ECO:0000256" key="10">
    <source>
        <dbReference type="ARBA" id="ARBA00023242"/>
    </source>
</evidence>
<sequence length="1614" mass="174809">HWCTAASLSALSQPSLPQNGSMILYNRKKVKYRKDGYCWKKRKDGKTTREDHMKLKVQGVECLYGCYVHSSIIPTFHRRCYWLLQNPDIVLVHYLNVPAIEDCGKPCGPILCSINTDKKEWAKWTKEELIGQLKPMFHGIKWTCSNGNSSSGFSVEQLVQQILDSHQTKPPPRTHNCLCTGTQGAGSSVHHKCNSAKHRIISPKVDPRSGGYSSTHSELQNNDVSEGKTEHSQSSKNRGGTGGGSVREKRNGKVHKPVLLHQNSTEVSSTNQVEVPDTTQNSPVSISSGLNSDPDMADSPAVTGMGHVASVMSSLSQSVFMSEVTGDPVYSMSPTGGPNTHIMGPDATSHSLVLAVTSDSHKFAFPGSGSADTGGPGADGLSMLSASGISEELVLSSSLDSSSIKIPETTMNFDPDCFLNNPKQGQTYGGSGLKQENASTNGLQRSPPISDSKYGFSSALVKNIKTEDTSFEQQLAKEGSYQVGAVVSCSVSSGSGTQNSLTLTPVSSLLPSGGGLSPSTTLEQMDFSAIDEKHDYSAGATAVGYSQAINNLAHQNQSPSFFLQEAPQTAQNQQGRQCSSQKGHLLEHNGQHRPHCNGGSPTEGQGQGGSLQLLQYQGGFPGLGPEHEEVVGMDQNCNVGSGQAGATENGTDGLLKSGDHLQACAGGSGENGGPLLQGANLVQGLYNTHHGLSGTGANGGGGTGMEISLDHFDISFGNQFSDLINDFISVDSGATAVGAAGTLYTHQLVAPPGSEVTANSGGNQQQGQEDATNRAAGYRPSELCLQSCCSPQSLGGGAGAGGRSGETGSLAYMHVTEVVSAAVAQGTLGMLQATGRLFMVTDYSPEWSYPEGGVKVLITGAWQEDSSSYTCLFDQISVPASLIQPGVLRCYCPAHDTGLVTLQVAVSNQIISNSVVFEYKARALPSLPSSQHDWLSLDDNQFRMSILERLEQMERRMAEMAGQQQQGSGGTAGTGGGGGDGGANSQSQCISGQAGSSFESRVVVVCEKMMNRACWAKSKHLIHSKTFRGMTLLHLAAGQGYATLIQTLIKWRTKHADSIDLELEVDPLNVDHFSCTPLMWACALGHLEAAVVLYKWDRRALAIPDSLGRLPLFIARSRGHTKLAECLEQLQREEQHMSFSPNPDIPTSNSWMVSWGSDSMVAPSGSVISDLRRPRSEPSSYYSNECQRDLPLAKKHKPNPEFVQGQMDKPMSVSLNMEQQTHKLSTSPKALPSTPSSPDKSVSEEGLATVGILQAKMASYCGGHKWGTREVLRKSGISGIGKENLASRLRQRGKPLSMLGMVEREMVDTEILSYKEDLENQDCLSHMEDLQANMMSLAEHIIEATPERIKREHFPTVESVPLDNSGLTNTMCWLASYLGDVEHLPSIIHLSSPIYSEPLTPPSNPSLSPGNSPMREGPFEKPTLPAPSEWSEFLRASNSKVERELAQLKMSDPEQRELYEAARLVQTAFHKYKGRPLREQQEVATAVIQRCYRKYKQYALYKKMTQAAILIQSKFRSYHEQKKFQQSRRAAVLIQQCYRSYRKFGRLRPHRRAATAAKVQHKLRSSLLTKRQDQAAHKIMRFLRRCRHRYSPTATSLPTGHAIHPLPETLLIQM</sequence>
<keyword evidence="6" id="KW-0805">Transcription regulation</keyword>
<comment type="subcellular location">
    <subcellularLocation>
        <location evidence="2">Cytoplasm</location>
    </subcellularLocation>
    <subcellularLocation>
        <location evidence="1">Nucleus</location>
    </subcellularLocation>
</comment>
<comment type="subunit">
    <text evidence="11">May interact with calmodulin.</text>
</comment>
<dbReference type="GO" id="GO:0005737">
    <property type="term" value="C:cytoplasm"/>
    <property type="evidence" value="ECO:0007669"/>
    <property type="project" value="UniProtKB-SubCell"/>
</dbReference>
<dbReference type="InterPro" id="IPR027417">
    <property type="entry name" value="P-loop_NTPase"/>
</dbReference>
<feature type="region of interest" description="Disordered" evidence="14">
    <location>
        <begin position="1218"/>
        <end position="1243"/>
    </location>
</feature>
<dbReference type="GO" id="GO:0006357">
    <property type="term" value="P:regulation of transcription by RNA polymerase II"/>
    <property type="evidence" value="ECO:0007669"/>
    <property type="project" value="TreeGrafter"/>
</dbReference>
<feature type="region of interest" description="Disordered" evidence="14">
    <location>
        <begin position="586"/>
        <end position="612"/>
    </location>
</feature>
<dbReference type="InterPro" id="IPR036770">
    <property type="entry name" value="Ankyrin_rpt-contain_sf"/>
</dbReference>
<feature type="compositionally biased region" description="Polar residues" evidence="14">
    <location>
        <begin position="261"/>
        <end position="291"/>
    </location>
</feature>
<dbReference type="GO" id="GO:0007399">
    <property type="term" value="P:nervous system development"/>
    <property type="evidence" value="ECO:0007669"/>
    <property type="project" value="UniProtKB-ARBA"/>
</dbReference>
<reference evidence="16" key="2">
    <citation type="submission" date="2025-09" db="UniProtKB">
        <authorList>
            <consortium name="Ensembl"/>
        </authorList>
    </citation>
    <scope>IDENTIFICATION</scope>
</reference>
<feature type="compositionally biased region" description="Polar residues" evidence="14">
    <location>
        <begin position="1218"/>
        <end position="1240"/>
    </location>
</feature>
<keyword evidence="10" id="KW-0539">Nucleus</keyword>
<comment type="function">
    <text evidence="12">Transcriptional activator.</text>
</comment>
<accession>A0A671TAN7</accession>
<keyword evidence="17" id="KW-1185">Reference proteome</keyword>
<feature type="domain" description="CG-1" evidence="15">
    <location>
        <begin position="1"/>
        <end position="103"/>
    </location>
</feature>
<dbReference type="Pfam" id="PF12796">
    <property type="entry name" value="Ank_2"/>
    <property type="match status" value="1"/>
</dbReference>
<dbReference type="SMART" id="SM01076">
    <property type="entry name" value="CG-1"/>
    <property type="match status" value="1"/>
</dbReference>
<dbReference type="GO" id="GO:0003712">
    <property type="term" value="F:transcription coregulator activity"/>
    <property type="evidence" value="ECO:0007669"/>
    <property type="project" value="TreeGrafter"/>
</dbReference>
<feature type="compositionally biased region" description="Polar residues" evidence="14">
    <location>
        <begin position="756"/>
        <end position="770"/>
    </location>
</feature>
<dbReference type="FunFam" id="1.25.40.20:FF:000165">
    <property type="entry name" value="calmodulin-binding transcription activator 1 isoform X2"/>
    <property type="match status" value="1"/>
</dbReference>
<evidence type="ECO:0000256" key="2">
    <source>
        <dbReference type="ARBA" id="ARBA00004496"/>
    </source>
</evidence>
<dbReference type="Ensembl" id="ENSSANT00000111730.1">
    <property type="protein sequence ID" value="ENSSANP00000105289.1"/>
    <property type="gene ID" value="ENSSANG00000051517.1"/>
</dbReference>
<evidence type="ECO:0000256" key="13">
    <source>
        <dbReference type="ARBA" id="ARBA00071877"/>
    </source>
</evidence>
<evidence type="ECO:0000256" key="3">
    <source>
        <dbReference type="ARBA" id="ARBA00008267"/>
    </source>
</evidence>
<protein>
    <recommendedName>
        <fullName evidence="13">Calmodulin-binding transcription activator 1</fullName>
    </recommendedName>
</protein>
<feature type="region of interest" description="Disordered" evidence="14">
    <location>
        <begin position="189"/>
        <end position="299"/>
    </location>
</feature>
<dbReference type="PROSITE" id="PS50096">
    <property type="entry name" value="IQ"/>
    <property type="match status" value="1"/>
</dbReference>
<dbReference type="Gene3D" id="2.60.40.10">
    <property type="entry name" value="Immunoglobulins"/>
    <property type="match status" value="1"/>
</dbReference>
<dbReference type="SUPFAM" id="SSF48403">
    <property type="entry name" value="Ankyrin repeat"/>
    <property type="match status" value="1"/>
</dbReference>
<dbReference type="Pfam" id="PF03859">
    <property type="entry name" value="CG-1"/>
    <property type="match status" value="1"/>
</dbReference>
<evidence type="ECO:0000256" key="7">
    <source>
        <dbReference type="ARBA" id="ARBA00023043"/>
    </source>
</evidence>
<dbReference type="InterPro" id="IPR013783">
    <property type="entry name" value="Ig-like_fold"/>
</dbReference>
<evidence type="ECO:0000256" key="11">
    <source>
        <dbReference type="ARBA" id="ARBA00029480"/>
    </source>
</evidence>
<evidence type="ECO:0000313" key="17">
    <source>
        <dbReference type="Proteomes" id="UP000472260"/>
    </source>
</evidence>
<reference evidence="16" key="1">
    <citation type="submission" date="2025-08" db="UniProtKB">
        <authorList>
            <consortium name="Ensembl"/>
        </authorList>
    </citation>
    <scope>IDENTIFICATION</scope>
</reference>
<feature type="region of interest" description="Disordered" evidence="14">
    <location>
        <begin position="1399"/>
        <end position="1422"/>
    </location>
</feature>
<keyword evidence="7" id="KW-0040">ANK repeat</keyword>
<dbReference type="InterPro" id="IPR005559">
    <property type="entry name" value="CG-1_dom"/>
</dbReference>
<feature type="region of interest" description="Disordered" evidence="14">
    <location>
        <begin position="415"/>
        <end position="448"/>
    </location>
</feature>
<dbReference type="InterPro" id="IPR002909">
    <property type="entry name" value="IPT_dom"/>
</dbReference>
<dbReference type="InterPro" id="IPR014756">
    <property type="entry name" value="Ig_E-set"/>
</dbReference>